<accession>A0A1M5YZB4</accession>
<evidence type="ECO:0000313" key="2">
    <source>
        <dbReference type="Proteomes" id="UP000184278"/>
    </source>
</evidence>
<name>A0A1M5YZB4_BUTFI</name>
<dbReference type="AlphaFoldDB" id="A0A1M5YZB4"/>
<protein>
    <recommendedName>
        <fullName evidence="3">Glycosyl transferases group 1</fullName>
    </recommendedName>
</protein>
<sequence length="322" mass="37423">MKNILIVVPAGLATGGTELLHQLCSCLNDNNIEAMIGYCISDIHGNIRWCGQKEVTKGYENYNIKIIDTKKYVITENDVLVIPETALEMLPLLENNLTFIWWLSVDNYLKCMRKDFINFAPIKFKDRPNVIHLVQSWYAYRFLVKSVGINENKIYWLSDYISDSFFEKPFEISVKKNQIAYNPAKGYENIKKLIEDTPDISWVPLVNMTHLQVCDTLRMSKIYIDFGNHPGKDRIPREAAISGCCVITNRLGAADYYEDVPISNEYKFADIIESEAEIINLIKDIFDNYEIHLKDFDYYRQKISQEKGEFIVDATQTFRQFI</sequence>
<dbReference type="OrthoDB" id="6400528at2"/>
<dbReference type="EMBL" id="FQXK01000014">
    <property type="protein sequence ID" value="SHI17346.1"/>
    <property type="molecule type" value="Genomic_DNA"/>
</dbReference>
<dbReference type="RefSeq" id="WP_073387192.1">
    <property type="nucleotide sequence ID" value="NZ_FQXK01000014.1"/>
</dbReference>
<dbReference type="STRING" id="1121131.SAMN02745229_01843"/>
<dbReference type="Proteomes" id="UP000184278">
    <property type="component" value="Unassembled WGS sequence"/>
</dbReference>
<evidence type="ECO:0000313" key="1">
    <source>
        <dbReference type="EMBL" id="SHI17346.1"/>
    </source>
</evidence>
<gene>
    <name evidence="1" type="ORF">SAMN02745229_01843</name>
</gene>
<organism evidence="1 2">
    <name type="scientific">Butyrivibrio fibrisolvens DSM 3071</name>
    <dbReference type="NCBI Taxonomy" id="1121131"/>
    <lineage>
        <taxon>Bacteria</taxon>
        <taxon>Bacillati</taxon>
        <taxon>Bacillota</taxon>
        <taxon>Clostridia</taxon>
        <taxon>Lachnospirales</taxon>
        <taxon>Lachnospiraceae</taxon>
        <taxon>Butyrivibrio</taxon>
    </lineage>
</organism>
<keyword evidence="2" id="KW-1185">Reference proteome</keyword>
<reference evidence="2" key="1">
    <citation type="submission" date="2016-11" db="EMBL/GenBank/DDBJ databases">
        <authorList>
            <person name="Varghese N."/>
            <person name="Submissions S."/>
        </authorList>
    </citation>
    <scope>NUCLEOTIDE SEQUENCE [LARGE SCALE GENOMIC DNA]</scope>
    <source>
        <strain evidence="2">DSM 3071</strain>
    </source>
</reference>
<dbReference type="GeneID" id="89508431"/>
<evidence type="ECO:0008006" key="3">
    <source>
        <dbReference type="Google" id="ProtNLM"/>
    </source>
</evidence>
<proteinExistence type="predicted"/>